<gene>
    <name evidence="1" type="ORF">D9O29_05525</name>
</gene>
<reference evidence="1 2" key="1">
    <citation type="submission" date="2018-10" db="EMBL/GenBank/DDBJ databases">
        <title>Draft genome sequence of Pantoea vagans isolated from corpses of the sugarcane aphid Melanaphis sacchari Zehntner.</title>
        <authorList>
            <person name="Toledo E."/>
            <person name="Pena G."/>
            <person name="Lozano L."/>
        </authorList>
    </citation>
    <scope>NUCLEOTIDE SEQUENCE [LARGE SCALE GENOMIC DNA]</scope>
    <source>
        <strain evidence="1 2">ET-90</strain>
    </source>
</reference>
<comment type="caution">
    <text evidence="1">The sequence shown here is derived from an EMBL/GenBank/DDBJ whole genome shotgun (WGS) entry which is preliminary data.</text>
</comment>
<dbReference type="EMBL" id="RCNL01000002">
    <property type="protein sequence ID" value="TXL79735.1"/>
    <property type="molecule type" value="Genomic_DNA"/>
</dbReference>
<dbReference type="Proteomes" id="UP000426772">
    <property type="component" value="Unassembled WGS sequence"/>
</dbReference>
<proteinExistence type="predicted"/>
<evidence type="ECO:0000313" key="1">
    <source>
        <dbReference type="EMBL" id="TXL79735.1"/>
    </source>
</evidence>
<keyword evidence="2" id="KW-1185">Reference proteome</keyword>
<sequence length="93" mass="10608">MLYREAAVRISQTALLLSRELSTSVGQMFDYQHDGKVTEEQAAEYMKKAETLLDNIYNELLLPVVADYPDLQPRCCCCETADENETENTEPEN</sequence>
<organism evidence="1 2">
    <name type="scientific">Pantoea vagans</name>
    <dbReference type="NCBI Taxonomy" id="470934"/>
    <lineage>
        <taxon>Bacteria</taxon>
        <taxon>Pseudomonadati</taxon>
        <taxon>Pseudomonadota</taxon>
        <taxon>Gammaproteobacteria</taxon>
        <taxon>Enterobacterales</taxon>
        <taxon>Erwiniaceae</taxon>
        <taxon>Pantoea</taxon>
    </lineage>
</organism>
<evidence type="ECO:0000313" key="2">
    <source>
        <dbReference type="Proteomes" id="UP000426772"/>
    </source>
</evidence>
<name>A0ABY3LI32_9GAMM</name>
<accession>A0ABY3LI32</accession>
<protein>
    <submittedName>
        <fullName evidence="1">Uncharacterized protein</fullName>
    </submittedName>
</protein>
<dbReference type="RefSeq" id="WP_147788690.1">
    <property type="nucleotide sequence ID" value="NZ_RCNL01000002.1"/>
</dbReference>